<evidence type="ECO:0000313" key="2">
    <source>
        <dbReference type="Proteomes" id="UP001064048"/>
    </source>
</evidence>
<organism evidence="1 2">
    <name type="scientific">Choristoneura fumiferana</name>
    <name type="common">Spruce budworm moth</name>
    <name type="synonym">Archips fumiferana</name>
    <dbReference type="NCBI Taxonomy" id="7141"/>
    <lineage>
        <taxon>Eukaryota</taxon>
        <taxon>Metazoa</taxon>
        <taxon>Ecdysozoa</taxon>
        <taxon>Arthropoda</taxon>
        <taxon>Hexapoda</taxon>
        <taxon>Insecta</taxon>
        <taxon>Pterygota</taxon>
        <taxon>Neoptera</taxon>
        <taxon>Endopterygota</taxon>
        <taxon>Lepidoptera</taxon>
        <taxon>Glossata</taxon>
        <taxon>Ditrysia</taxon>
        <taxon>Tortricoidea</taxon>
        <taxon>Tortricidae</taxon>
        <taxon>Tortricinae</taxon>
        <taxon>Choristoneura</taxon>
    </lineage>
</organism>
<dbReference type="Proteomes" id="UP001064048">
    <property type="component" value="Chromosome 20"/>
</dbReference>
<sequence>MANEQVSLLMEDERLKAWVLCVLVNTNYMTEQGVFQLDVALNNISAAGGKRASGSPDGKRLPSPMDTCNTRRVTSALPAFKVGSLGKVFEWRPQNKRRRVGKPPTRRTADTNN</sequence>
<evidence type="ECO:0000313" key="1">
    <source>
        <dbReference type="EMBL" id="KAI8437780.1"/>
    </source>
</evidence>
<comment type="caution">
    <text evidence="1">The sequence shown here is derived from an EMBL/GenBank/DDBJ whole genome shotgun (WGS) entry which is preliminary data.</text>
</comment>
<reference evidence="1 2" key="1">
    <citation type="journal article" date="2022" name="Genome Biol. Evol.">
        <title>The Spruce Budworm Genome: Reconstructing the Evolutionary History of Antifreeze Proteins.</title>
        <authorList>
            <person name="Beliveau C."/>
            <person name="Gagne P."/>
            <person name="Picq S."/>
            <person name="Vernygora O."/>
            <person name="Keeling C.I."/>
            <person name="Pinkney K."/>
            <person name="Doucet D."/>
            <person name="Wen F."/>
            <person name="Johnston J.S."/>
            <person name="Maaroufi H."/>
            <person name="Boyle B."/>
            <person name="Laroche J."/>
            <person name="Dewar K."/>
            <person name="Juretic N."/>
            <person name="Blackburn G."/>
            <person name="Nisole A."/>
            <person name="Brunet B."/>
            <person name="Brandao M."/>
            <person name="Lumley L."/>
            <person name="Duan J."/>
            <person name="Quan G."/>
            <person name="Lucarotti C.J."/>
            <person name="Roe A.D."/>
            <person name="Sperling F.A.H."/>
            <person name="Levesque R.C."/>
            <person name="Cusson M."/>
        </authorList>
    </citation>
    <scope>NUCLEOTIDE SEQUENCE [LARGE SCALE GENOMIC DNA]</scope>
    <source>
        <strain evidence="1">Glfc:IPQL:Cfum</strain>
    </source>
</reference>
<keyword evidence="2" id="KW-1185">Reference proteome</keyword>
<name>A0ACC0KNC8_CHOFU</name>
<proteinExistence type="predicted"/>
<gene>
    <name evidence="1" type="ORF">MSG28_012011</name>
</gene>
<dbReference type="EMBL" id="CM046120">
    <property type="protein sequence ID" value="KAI8437780.1"/>
    <property type="molecule type" value="Genomic_DNA"/>
</dbReference>
<protein>
    <submittedName>
        <fullName evidence="1">Uncharacterized protein</fullName>
    </submittedName>
</protein>
<accession>A0ACC0KNC8</accession>